<dbReference type="InterPro" id="IPR013509">
    <property type="entry name" value="RNR_lsu_N"/>
</dbReference>
<dbReference type="GO" id="GO:0005524">
    <property type="term" value="F:ATP binding"/>
    <property type="evidence" value="ECO:0007669"/>
    <property type="project" value="UniProtKB-UniRule"/>
</dbReference>
<dbReference type="NCBIfam" id="TIGR02506">
    <property type="entry name" value="NrdE_NrdA"/>
    <property type="match status" value="1"/>
</dbReference>
<keyword evidence="6 10" id="KW-0560">Oxidoreductase</keyword>
<dbReference type="PROSITE" id="PS51161">
    <property type="entry name" value="ATP_CONE"/>
    <property type="match status" value="1"/>
</dbReference>
<dbReference type="CDD" id="cd01679">
    <property type="entry name" value="RNR_I"/>
    <property type="match status" value="1"/>
</dbReference>
<dbReference type="SUPFAM" id="SSF51998">
    <property type="entry name" value="PFL-like glycyl radical enzymes"/>
    <property type="match status" value="1"/>
</dbReference>
<evidence type="ECO:0000256" key="5">
    <source>
        <dbReference type="ARBA" id="ARBA00022840"/>
    </source>
</evidence>
<dbReference type="InterPro" id="IPR005144">
    <property type="entry name" value="ATP-cone_dom"/>
</dbReference>
<keyword evidence="5 9" id="KW-0067">ATP-binding</keyword>
<evidence type="ECO:0000256" key="1">
    <source>
        <dbReference type="ARBA" id="ARBA00010406"/>
    </source>
</evidence>
<dbReference type="AlphaFoldDB" id="A0AAW2I310"/>
<dbReference type="InterPro" id="IPR000788">
    <property type="entry name" value="RNR_lg_C"/>
</dbReference>
<evidence type="ECO:0000256" key="6">
    <source>
        <dbReference type="ARBA" id="ARBA00023002"/>
    </source>
</evidence>
<proteinExistence type="inferred from homology"/>
<evidence type="ECO:0000259" key="11">
    <source>
        <dbReference type="PROSITE" id="PS51161"/>
    </source>
</evidence>
<organism evidence="12">
    <name type="scientific">Menopon gallinae</name>
    <name type="common">poultry shaft louse</name>
    <dbReference type="NCBI Taxonomy" id="328185"/>
    <lineage>
        <taxon>Eukaryota</taxon>
        <taxon>Metazoa</taxon>
        <taxon>Ecdysozoa</taxon>
        <taxon>Arthropoda</taxon>
        <taxon>Hexapoda</taxon>
        <taxon>Insecta</taxon>
        <taxon>Pterygota</taxon>
        <taxon>Neoptera</taxon>
        <taxon>Paraneoptera</taxon>
        <taxon>Psocodea</taxon>
        <taxon>Troctomorpha</taxon>
        <taxon>Phthiraptera</taxon>
        <taxon>Amblycera</taxon>
        <taxon>Menoponidae</taxon>
        <taxon>Menopon</taxon>
    </lineage>
</organism>
<comment type="function">
    <text evidence="8 10">Provides the precursors necessary for DNA synthesis. Catalyzes the biosynthesis of deoxyribonucleotides from the corresponding ribonucleotides.</text>
</comment>
<dbReference type="EMBL" id="JARGDH010000002">
    <property type="protein sequence ID" value="KAL0276451.1"/>
    <property type="molecule type" value="Genomic_DNA"/>
</dbReference>
<dbReference type="InterPro" id="IPR013346">
    <property type="entry name" value="NrdE_NrdA_C"/>
</dbReference>
<evidence type="ECO:0000256" key="9">
    <source>
        <dbReference type="PROSITE-ProRule" id="PRU00492"/>
    </source>
</evidence>
<dbReference type="PRINTS" id="PR01183">
    <property type="entry name" value="RIBORDTASEM1"/>
</dbReference>
<evidence type="ECO:0000256" key="8">
    <source>
        <dbReference type="ARBA" id="ARBA00024942"/>
    </source>
</evidence>
<comment type="subunit">
    <text evidence="2">Heterodimer of a large and a small subunit.</text>
</comment>
<feature type="domain" description="ATP-cone" evidence="11">
    <location>
        <begin position="10"/>
        <end position="101"/>
    </location>
</feature>
<evidence type="ECO:0000256" key="7">
    <source>
        <dbReference type="ARBA" id="ARBA00023116"/>
    </source>
</evidence>
<evidence type="ECO:0000313" key="12">
    <source>
        <dbReference type="EMBL" id="KAL0276451.1"/>
    </source>
</evidence>
<dbReference type="InterPro" id="IPR008926">
    <property type="entry name" value="RNR_R1-su_N"/>
</dbReference>
<dbReference type="Gene3D" id="3.20.70.20">
    <property type="match status" value="1"/>
</dbReference>
<dbReference type="PROSITE" id="PS00089">
    <property type="entry name" value="RIBORED_LARGE"/>
    <property type="match status" value="1"/>
</dbReference>
<evidence type="ECO:0000256" key="3">
    <source>
        <dbReference type="ARBA" id="ARBA00022533"/>
    </source>
</evidence>
<keyword evidence="7 10" id="KW-0215">Deoxyribonucleotide synthesis</keyword>
<evidence type="ECO:0000256" key="2">
    <source>
        <dbReference type="ARBA" id="ARBA00011771"/>
    </source>
</evidence>
<evidence type="ECO:0000256" key="4">
    <source>
        <dbReference type="ARBA" id="ARBA00022741"/>
    </source>
</evidence>
<comment type="similarity">
    <text evidence="1 10">Belongs to the ribonucleoside diphosphate reductase large chain family.</text>
</comment>
<keyword evidence="3" id="KW-0021">Allosteric enzyme</keyword>
<evidence type="ECO:0000256" key="10">
    <source>
        <dbReference type="RuleBase" id="RU003410"/>
    </source>
</evidence>
<dbReference type="SUPFAM" id="SSF48168">
    <property type="entry name" value="R1 subunit of ribonucleotide reductase, N-terminal domain"/>
    <property type="match status" value="1"/>
</dbReference>
<dbReference type="PANTHER" id="PTHR11573:SF6">
    <property type="entry name" value="RIBONUCLEOSIDE-DIPHOSPHATE REDUCTASE LARGE SUBUNIT"/>
    <property type="match status" value="1"/>
</dbReference>
<dbReference type="GO" id="GO:0009263">
    <property type="term" value="P:deoxyribonucleotide biosynthetic process"/>
    <property type="evidence" value="ECO:0007669"/>
    <property type="project" value="UniProtKB-KW"/>
</dbReference>
<dbReference type="PANTHER" id="PTHR11573">
    <property type="entry name" value="RIBONUCLEOSIDE-DIPHOSPHATE REDUCTASE LARGE CHAIN"/>
    <property type="match status" value="1"/>
</dbReference>
<sequence>MMNSESKEKMYVMKRGGKTEEVFFDKITARIQKLCYGLDMDYIDPPAITIKVIRGLYSGVSTVILDNLAAETAASMSTQHPDYGILAARIAISNLHKETKKSFSSVMSDLYNFIEPETKQHRPMISQFHYEVIMENSERLDSAIIYDRDFNYNYFGFKTLERSYLIKINGKVAERPQQMLMRVAIGIHGKDIDAAIETYNLLSEKYFTHASPTLFNAATSRPQLSSCFLLSMKDDSLDGIYDTLKQCAMISKCAGGIGVNVHCIRAKGSYIAGTNGKSTGLVPMLRVYNCTATYVNQGGRRPGAIAIYLEPWHADIYEFLDLRKNTGAEEDRARDLFLALWIPDLFMERVGVDGDWCLMCPKNSPGLADCWGDEFKKLYTSYEEKGQYVRKVKARDLFRAIHVAQVETGTPYMVYKDACNRKSNQQNLGTIKSSNLCTEIVEYSSPDEIAVCNLASIAVNMFVKPDKTYDFQKLKEVAKTVTRNLNKIIDINYYPLPETEKSNKRHRPIGIGVQGLADAFILMRYPFDSPAARKLNIQIFETLYYGALEASCELAAKEGTYETYDGCPVSKGILQYDMWNVKPTGLWDWAALKKKISEHGIRNSLLLAPMPTASTAQILGNNESIEPYTSNIYCRRVSSGEFQVVNHHLLRDLTERGLWNEEMKNKIVADGGSVQNIDGIPSDLKELYRTVWEIPLKAILEMAADRGAFIDQSQSLNIHIAEPTYQHMTAVHMYGWKLGLKTGMYYLRTKPAAQANQFTVDKTKLAKENHTSTVTEEAKLMCSLKNKEECIMCSG</sequence>
<comment type="caution">
    <text evidence="12">The sequence shown here is derived from an EMBL/GenBank/DDBJ whole genome shotgun (WGS) entry which is preliminary data.</text>
</comment>
<dbReference type="Pfam" id="PF02867">
    <property type="entry name" value="Ribonuc_red_lgC"/>
    <property type="match status" value="1"/>
</dbReference>
<keyword evidence="4 9" id="KW-0547">Nucleotide-binding</keyword>
<dbReference type="EC" id="1.17.4.1" evidence="10"/>
<dbReference type="GO" id="GO:0004748">
    <property type="term" value="F:ribonucleoside-diphosphate reductase activity, thioredoxin disulfide as acceptor"/>
    <property type="evidence" value="ECO:0007669"/>
    <property type="project" value="UniProtKB-EC"/>
</dbReference>
<accession>A0AAW2I310</accession>
<name>A0AAW2I310_9NEOP</name>
<protein>
    <recommendedName>
        <fullName evidence="10">Ribonucleoside-diphosphate reductase</fullName>
        <ecNumber evidence="10">1.17.4.1</ecNumber>
    </recommendedName>
</protein>
<comment type="catalytic activity">
    <reaction evidence="10">
        <text>a 2'-deoxyribonucleoside 5'-diphosphate + [thioredoxin]-disulfide + H2O = a ribonucleoside 5'-diphosphate + [thioredoxin]-dithiol</text>
        <dbReference type="Rhea" id="RHEA:23252"/>
        <dbReference type="Rhea" id="RHEA-COMP:10698"/>
        <dbReference type="Rhea" id="RHEA-COMP:10700"/>
        <dbReference type="ChEBI" id="CHEBI:15377"/>
        <dbReference type="ChEBI" id="CHEBI:29950"/>
        <dbReference type="ChEBI" id="CHEBI:50058"/>
        <dbReference type="ChEBI" id="CHEBI:57930"/>
        <dbReference type="ChEBI" id="CHEBI:73316"/>
        <dbReference type="EC" id="1.17.4.1"/>
    </reaction>
</comment>
<dbReference type="Pfam" id="PF00317">
    <property type="entry name" value="Ribonuc_red_lgN"/>
    <property type="match status" value="1"/>
</dbReference>
<dbReference type="Pfam" id="PF03477">
    <property type="entry name" value="ATP-cone"/>
    <property type="match status" value="1"/>
</dbReference>
<dbReference type="GO" id="GO:0005971">
    <property type="term" value="C:ribonucleoside-diphosphate reductase complex"/>
    <property type="evidence" value="ECO:0007669"/>
    <property type="project" value="TreeGrafter"/>
</dbReference>
<dbReference type="InterPro" id="IPR039718">
    <property type="entry name" value="Rrm1"/>
</dbReference>
<reference evidence="12" key="1">
    <citation type="journal article" date="2024" name="Gigascience">
        <title>Chromosome-level genome of the poultry shaft louse Menopon gallinae provides insight into the host-switching and adaptive evolution of parasitic lice.</title>
        <authorList>
            <person name="Xu Y."/>
            <person name="Ma L."/>
            <person name="Liu S."/>
            <person name="Liang Y."/>
            <person name="Liu Q."/>
            <person name="He Z."/>
            <person name="Tian L."/>
            <person name="Duan Y."/>
            <person name="Cai W."/>
            <person name="Li H."/>
            <person name="Song F."/>
        </authorList>
    </citation>
    <scope>NUCLEOTIDE SEQUENCE</scope>
    <source>
        <strain evidence="12">Cailab_2023a</strain>
    </source>
</reference>
<gene>
    <name evidence="12" type="ORF">PYX00_004020</name>
</gene>
<dbReference type="FunFam" id="3.20.70.20:FF:000010">
    <property type="entry name" value="Ribonucleoside-diphosphate reductase"/>
    <property type="match status" value="1"/>
</dbReference>